<feature type="region of interest" description="Disordered" evidence="1">
    <location>
        <begin position="101"/>
        <end position="139"/>
    </location>
</feature>
<dbReference type="InterPro" id="IPR031939">
    <property type="entry name" value="Adhesin_E-like"/>
</dbReference>
<reference evidence="5" key="1">
    <citation type="submission" date="2017-04" db="EMBL/GenBank/DDBJ databases">
        <authorList>
            <person name="Varghese N."/>
            <person name="Submissions S."/>
        </authorList>
    </citation>
    <scope>NUCLEOTIDE SEQUENCE [LARGE SCALE GENOMIC DNA]</scope>
    <source>
        <strain evidence="5">Dd16</strain>
    </source>
</reference>
<name>A0A1X7G8L9_9SPHN</name>
<dbReference type="Proteomes" id="UP000192934">
    <property type="component" value="Chromosome I"/>
</dbReference>
<dbReference type="STRING" id="941907.SAMN06295910_1339"/>
<feature type="chain" id="PRO_5012959609" description="Surface-adhesin protein E-like domain-containing protein" evidence="2">
    <location>
        <begin position="20"/>
        <end position="139"/>
    </location>
</feature>
<accession>A0A1X7G8L9</accession>
<dbReference type="AlphaFoldDB" id="A0A1X7G8L9"/>
<feature type="signal peptide" evidence="2">
    <location>
        <begin position="1"/>
        <end position="19"/>
    </location>
</feature>
<dbReference type="RefSeq" id="WP_157123732.1">
    <property type="nucleotide sequence ID" value="NZ_LT840185.1"/>
</dbReference>
<sequence length="139" mass="14708">MTRIAIAMLLAAAAMPAGAAPAAKSEWVRVGSHVDGGAVEVDRKSIETRGGVTYGWWRTTFAQPRGDGTAQEEQQEAVECGPMLSTPLAMVKRASDGAILNQSREPASALDRLGPPTPGTTGERVAQAICDLRPKPKRR</sequence>
<evidence type="ECO:0000313" key="5">
    <source>
        <dbReference type="Proteomes" id="UP000192934"/>
    </source>
</evidence>
<organism evidence="4 5">
    <name type="scientific">Allosphingosinicella indica</name>
    <dbReference type="NCBI Taxonomy" id="941907"/>
    <lineage>
        <taxon>Bacteria</taxon>
        <taxon>Pseudomonadati</taxon>
        <taxon>Pseudomonadota</taxon>
        <taxon>Alphaproteobacteria</taxon>
        <taxon>Sphingomonadales</taxon>
        <taxon>Sphingomonadaceae</taxon>
        <taxon>Allosphingosinicella</taxon>
    </lineage>
</organism>
<keyword evidence="5" id="KW-1185">Reference proteome</keyword>
<evidence type="ECO:0000256" key="1">
    <source>
        <dbReference type="SAM" id="MobiDB-lite"/>
    </source>
</evidence>
<dbReference type="OrthoDB" id="7596202at2"/>
<dbReference type="EMBL" id="LT840185">
    <property type="protein sequence ID" value="SMF65863.1"/>
    <property type="molecule type" value="Genomic_DNA"/>
</dbReference>
<evidence type="ECO:0000259" key="3">
    <source>
        <dbReference type="Pfam" id="PF16747"/>
    </source>
</evidence>
<protein>
    <recommendedName>
        <fullName evidence="3">Surface-adhesin protein E-like domain-containing protein</fullName>
    </recommendedName>
</protein>
<gene>
    <name evidence="4" type="ORF">SAMN06295910_1339</name>
</gene>
<evidence type="ECO:0000256" key="2">
    <source>
        <dbReference type="SAM" id="SignalP"/>
    </source>
</evidence>
<evidence type="ECO:0000313" key="4">
    <source>
        <dbReference type="EMBL" id="SMF65863.1"/>
    </source>
</evidence>
<feature type="domain" description="Surface-adhesin protein E-like" evidence="3">
    <location>
        <begin position="27"/>
        <end position="130"/>
    </location>
</feature>
<dbReference type="Pfam" id="PF16747">
    <property type="entry name" value="Adhesin_E"/>
    <property type="match status" value="1"/>
</dbReference>
<keyword evidence="2" id="KW-0732">Signal</keyword>
<proteinExistence type="predicted"/>